<dbReference type="PANTHER" id="PTHR43586:SF8">
    <property type="entry name" value="CYSTEINE DESULFURASE 1, CHLOROPLASTIC"/>
    <property type="match status" value="1"/>
</dbReference>
<evidence type="ECO:0000313" key="7">
    <source>
        <dbReference type="Proteomes" id="UP000335162"/>
    </source>
</evidence>
<evidence type="ECO:0000313" key="6">
    <source>
        <dbReference type="EMBL" id="EDP7181446.1"/>
    </source>
</evidence>
<dbReference type="PANTHER" id="PTHR43586">
    <property type="entry name" value="CYSTEINE DESULFURASE"/>
    <property type="match status" value="1"/>
</dbReference>
<dbReference type="InterPro" id="IPR015421">
    <property type="entry name" value="PyrdxlP-dep_Trfase_major"/>
</dbReference>
<organism evidence="4 9">
    <name type="scientific">Campylobacter jejuni</name>
    <dbReference type="NCBI Taxonomy" id="197"/>
    <lineage>
        <taxon>Bacteria</taxon>
        <taxon>Pseudomonadati</taxon>
        <taxon>Campylobacterota</taxon>
        <taxon>Epsilonproteobacteria</taxon>
        <taxon>Campylobacterales</taxon>
        <taxon>Campylobacteraceae</taxon>
        <taxon>Campylobacter</taxon>
    </lineage>
</organism>
<keyword evidence="4" id="KW-0032">Aminotransferase</keyword>
<dbReference type="Gene3D" id="3.90.1150.10">
    <property type="entry name" value="Aspartate Aminotransferase, domain 1"/>
    <property type="match status" value="1"/>
</dbReference>
<evidence type="ECO:0000256" key="1">
    <source>
        <dbReference type="ARBA" id="ARBA00022898"/>
    </source>
</evidence>
<dbReference type="Pfam" id="PF00266">
    <property type="entry name" value="Aminotran_5"/>
    <property type="match status" value="1"/>
</dbReference>
<comment type="caution">
    <text evidence="4">The sequence shown here is derived from an EMBL/GenBank/DDBJ whole genome shotgun (WGS) entry which is preliminary data.</text>
</comment>
<proteinExistence type="predicted"/>
<evidence type="ECO:0000313" key="10">
    <source>
        <dbReference type="Proteomes" id="UP000466051"/>
    </source>
</evidence>
<dbReference type="AlphaFoldDB" id="A0A2U0QMW0"/>
<gene>
    <name evidence="5" type="ORF">BFD99_07740</name>
    <name evidence="4" type="ORF">C1418_08670</name>
    <name evidence="3" type="ORF">E8P16_09515</name>
    <name evidence="6" type="ORF">GNO00_07765</name>
</gene>
<dbReference type="EMBL" id="AACCII010000014">
    <property type="protein sequence ID" value="EAJ9719654.1"/>
    <property type="molecule type" value="Genomic_DNA"/>
</dbReference>
<dbReference type="EMBL" id="AACNRY010000019">
    <property type="protein sequence ID" value="EAL3735853.1"/>
    <property type="molecule type" value="Genomic_DNA"/>
</dbReference>
<dbReference type="Gene3D" id="3.40.640.10">
    <property type="entry name" value="Type I PLP-dependent aspartate aminotransferase-like (Major domain)"/>
    <property type="match status" value="1"/>
</dbReference>
<keyword evidence="1" id="KW-0663">Pyridoxal phosphate</keyword>
<sequence>MYLQISDLKKELILKKGILHFDFTASALALKCVEKEILKILPTYANTHSDSSLNSFKTQQTYEQARKDIKKSLSLDENFALIACGTGSSSAIKKFQELIGIYIPPLVKERYFTQIDKNTLPLVIVGPYEHHSNELSFREGLCECIRIPLDKNGEIDFDFLEKTLQKNKKRKIIASFSLASNVTGILSDYKRISEMVRKFKGIVAFDASSFIPYKNISCQYYDALFISSHKLIGGIGGSGLLAIKKDLCGNKPSFAAGGTVGYVSRTSQCYLCNEEALEEGGTPGILQLIRASLAFKIKDSIGVKNIEKKEEILKDYFFEKLKTIPNLILYAKNLKTRLPIFAFNIKGISPFDIAYELSKKYHIETRAGCACAGPYGHDLLGLKDNQKLKTKPGWLRISLHYTHEKEDIDYFFNALNKTIVKLSH</sequence>
<evidence type="ECO:0000313" key="4">
    <source>
        <dbReference type="EMBL" id="EAK3959875.1"/>
    </source>
</evidence>
<evidence type="ECO:0000313" key="9">
    <source>
        <dbReference type="Proteomes" id="UP000410873"/>
    </source>
</evidence>
<dbReference type="RefSeq" id="WP_002864147.1">
    <property type="nucleotide sequence ID" value="NZ_AACERE020000014.1"/>
</dbReference>
<evidence type="ECO:0000259" key="2">
    <source>
        <dbReference type="Pfam" id="PF00266"/>
    </source>
</evidence>
<dbReference type="InterPro" id="IPR000192">
    <property type="entry name" value="Aminotrans_V_dom"/>
</dbReference>
<dbReference type="Proteomes" id="UP000349590">
    <property type="component" value="Unassembled WGS sequence"/>
</dbReference>
<dbReference type="GO" id="GO:0008483">
    <property type="term" value="F:transaminase activity"/>
    <property type="evidence" value="ECO:0007669"/>
    <property type="project" value="UniProtKB-KW"/>
</dbReference>
<evidence type="ECO:0000313" key="3">
    <source>
        <dbReference type="EMBL" id="EAJ9719654.1"/>
    </source>
</evidence>
<name>A0A2U0QMW0_CAMJU</name>
<dbReference type="Proteomes" id="UP000335162">
    <property type="component" value="Unassembled WGS sequence"/>
</dbReference>
<evidence type="ECO:0000313" key="5">
    <source>
        <dbReference type="EMBL" id="EAL3735853.1"/>
    </source>
</evidence>
<evidence type="ECO:0000313" key="8">
    <source>
        <dbReference type="Proteomes" id="UP000349590"/>
    </source>
</evidence>
<dbReference type="EMBL" id="AANOAG010000011">
    <property type="protein sequence ID" value="EDP7181446.1"/>
    <property type="molecule type" value="Genomic_DNA"/>
</dbReference>
<accession>A0A2U0QMW0</accession>
<reference evidence="4 9" key="2">
    <citation type="submission" date="2018-05" db="EMBL/GenBank/DDBJ databases">
        <authorList>
            <consortium name="PulseNet: The National Subtyping Network for Foodborne Disease Surveillance"/>
            <person name="Tarr C.L."/>
            <person name="Trees E."/>
            <person name="Katz L.S."/>
            <person name="Carleton-Romer H.A."/>
            <person name="Stroika S."/>
            <person name="Kucerova Z."/>
            <person name="Roache K.F."/>
            <person name="Sabol A.L."/>
            <person name="Besser J."/>
            <person name="Gerner-Smidt P."/>
        </authorList>
    </citation>
    <scope>NUCLEOTIDE SEQUENCE [LARGE SCALE GENOMIC DNA]</scope>
    <source>
        <strain evidence="4 9">PNUSAC003589</strain>
        <strain evidence="3 8">PNUSAC009041</strain>
        <strain evidence="6 10">PNUSAC013726</strain>
    </source>
</reference>
<dbReference type="InterPro" id="IPR015424">
    <property type="entry name" value="PyrdxlP-dep_Trfase"/>
</dbReference>
<dbReference type="EMBL" id="AACFWJ010000011">
    <property type="protein sequence ID" value="EAK3959875.1"/>
    <property type="molecule type" value="Genomic_DNA"/>
</dbReference>
<dbReference type="SUPFAM" id="SSF53383">
    <property type="entry name" value="PLP-dependent transferases"/>
    <property type="match status" value="1"/>
</dbReference>
<feature type="domain" description="Aminotransferase class V" evidence="2">
    <location>
        <begin position="21"/>
        <end position="411"/>
    </location>
</feature>
<dbReference type="Proteomes" id="UP000466051">
    <property type="component" value="Unassembled WGS sequence"/>
</dbReference>
<dbReference type="InterPro" id="IPR015422">
    <property type="entry name" value="PyrdxlP-dep_Trfase_small"/>
</dbReference>
<protein>
    <submittedName>
        <fullName evidence="4">Aminotransferase class V-fold PLP-dependent enzyme</fullName>
    </submittedName>
</protein>
<reference evidence="5 7" key="1">
    <citation type="submission" date="2018-05" db="EMBL/GenBank/DDBJ databases">
        <authorList>
            <consortium name="NARMS: The National Antimicrobial Resistance Monitoring System"/>
        </authorList>
    </citation>
    <scope>NUCLEOTIDE SEQUENCE [LARGE SCALE GENOMIC DNA]</scope>
    <source>
        <strain evidence="5 7">FSIS1607212</strain>
    </source>
</reference>
<dbReference type="Proteomes" id="UP000410873">
    <property type="component" value="Unassembled WGS sequence"/>
</dbReference>
<keyword evidence="4" id="KW-0808">Transferase</keyword>